<dbReference type="AlphaFoldDB" id="A0AAD7JJ47"/>
<organism evidence="1 2">
    <name type="scientific">Mycena metata</name>
    <dbReference type="NCBI Taxonomy" id="1033252"/>
    <lineage>
        <taxon>Eukaryota</taxon>
        <taxon>Fungi</taxon>
        <taxon>Dikarya</taxon>
        <taxon>Basidiomycota</taxon>
        <taxon>Agaricomycotina</taxon>
        <taxon>Agaricomycetes</taxon>
        <taxon>Agaricomycetidae</taxon>
        <taxon>Agaricales</taxon>
        <taxon>Marasmiineae</taxon>
        <taxon>Mycenaceae</taxon>
        <taxon>Mycena</taxon>
    </lineage>
</organism>
<protein>
    <submittedName>
        <fullName evidence="1">Uncharacterized protein</fullName>
    </submittedName>
</protein>
<sequence>MHLSGAPNLSSYTTKGGRTSCGVDARAALYPLFYILFLPSPWTAVSSQLGPSQAVLILRSLLHAHPASTGYVRDW</sequence>
<reference evidence="1" key="1">
    <citation type="submission" date="2023-03" db="EMBL/GenBank/DDBJ databases">
        <title>Massive genome expansion in bonnet fungi (Mycena s.s.) driven by repeated elements and novel gene families across ecological guilds.</title>
        <authorList>
            <consortium name="Lawrence Berkeley National Laboratory"/>
            <person name="Harder C.B."/>
            <person name="Miyauchi S."/>
            <person name="Viragh M."/>
            <person name="Kuo A."/>
            <person name="Thoen E."/>
            <person name="Andreopoulos B."/>
            <person name="Lu D."/>
            <person name="Skrede I."/>
            <person name="Drula E."/>
            <person name="Henrissat B."/>
            <person name="Morin E."/>
            <person name="Kohler A."/>
            <person name="Barry K."/>
            <person name="LaButti K."/>
            <person name="Morin E."/>
            <person name="Salamov A."/>
            <person name="Lipzen A."/>
            <person name="Mereny Z."/>
            <person name="Hegedus B."/>
            <person name="Baldrian P."/>
            <person name="Stursova M."/>
            <person name="Weitz H."/>
            <person name="Taylor A."/>
            <person name="Grigoriev I.V."/>
            <person name="Nagy L.G."/>
            <person name="Martin F."/>
            <person name="Kauserud H."/>
        </authorList>
    </citation>
    <scope>NUCLEOTIDE SEQUENCE</scope>
    <source>
        <strain evidence="1">CBHHK182m</strain>
    </source>
</reference>
<evidence type="ECO:0000313" key="2">
    <source>
        <dbReference type="Proteomes" id="UP001215598"/>
    </source>
</evidence>
<gene>
    <name evidence="1" type="ORF">B0H16DRAFT_1717502</name>
</gene>
<proteinExistence type="predicted"/>
<dbReference type="Proteomes" id="UP001215598">
    <property type="component" value="Unassembled WGS sequence"/>
</dbReference>
<dbReference type="EMBL" id="JARKIB010000025">
    <property type="protein sequence ID" value="KAJ7765590.1"/>
    <property type="molecule type" value="Genomic_DNA"/>
</dbReference>
<evidence type="ECO:0000313" key="1">
    <source>
        <dbReference type="EMBL" id="KAJ7765590.1"/>
    </source>
</evidence>
<name>A0AAD7JJ47_9AGAR</name>
<accession>A0AAD7JJ47</accession>
<keyword evidence="2" id="KW-1185">Reference proteome</keyword>
<comment type="caution">
    <text evidence="1">The sequence shown here is derived from an EMBL/GenBank/DDBJ whole genome shotgun (WGS) entry which is preliminary data.</text>
</comment>